<dbReference type="SUPFAM" id="SSF52047">
    <property type="entry name" value="RNI-like"/>
    <property type="match status" value="1"/>
</dbReference>
<dbReference type="EC" id="4.1.3.44" evidence="4"/>
<evidence type="ECO:0000313" key="18">
    <source>
        <dbReference type="EMBL" id="CAE7036236.1"/>
    </source>
</evidence>
<evidence type="ECO:0000256" key="2">
    <source>
        <dbReference type="ARBA" id="ARBA00004797"/>
    </source>
</evidence>
<dbReference type="InterPro" id="IPR007197">
    <property type="entry name" value="rSAM"/>
</dbReference>
<feature type="compositionally biased region" description="Gly residues" evidence="14">
    <location>
        <begin position="863"/>
        <end position="875"/>
    </location>
</feature>
<dbReference type="InterPro" id="IPR027417">
    <property type="entry name" value="P-loop_NTPase"/>
</dbReference>
<keyword evidence="9" id="KW-0547">Nucleotide-binding</keyword>
<dbReference type="PANTHER" id="PTHR13930:SF0">
    <property type="entry name" value="S-ADENOSYL-L-METHIONINE-DEPENDENT TRNA 4-DEMETHYLWYOSINE SYNTHASE TYW1-RELATED"/>
    <property type="match status" value="1"/>
</dbReference>
<proteinExistence type="inferred from homology"/>
<dbReference type="InterPro" id="IPR008254">
    <property type="entry name" value="Flavodoxin/NO_synth"/>
</dbReference>
<feature type="compositionally biased region" description="Acidic residues" evidence="14">
    <location>
        <begin position="222"/>
        <end position="234"/>
    </location>
</feature>
<evidence type="ECO:0000259" key="17">
    <source>
        <dbReference type="PROSITE" id="PS51918"/>
    </source>
</evidence>
<keyword evidence="5" id="KW-0004">4Fe-4S</keyword>
<dbReference type="PROSITE" id="PS51918">
    <property type="entry name" value="RADICAL_SAM"/>
    <property type="match status" value="1"/>
</dbReference>
<dbReference type="Gene3D" id="3.80.10.10">
    <property type="entry name" value="Ribonuclease Inhibitor"/>
    <property type="match status" value="1"/>
</dbReference>
<dbReference type="SUPFAM" id="SSF52540">
    <property type="entry name" value="P-loop containing nucleoside triphosphate hydrolases"/>
    <property type="match status" value="1"/>
</dbReference>
<keyword evidence="8" id="KW-0479">Metal-binding</keyword>
<evidence type="ECO:0000256" key="10">
    <source>
        <dbReference type="ARBA" id="ARBA00023004"/>
    </source>
</evidence>
<organism evidence="18 19">
    <name type="scientific">Symbiodinium natans</name>
    <dbReference type="NCBI Taxonomy" id="878477"/>
    <lineage>
        <taxon>Eukaryota</taxon>
        <taxon>Sar</taxon>
        <taxon>Alveolata</taxon>
        <taxon>Dinophyceae</taxon>
        <taxon>Suessiales</taxon>
        <taxon>Symbiodiniaceae</taxon>
        <taxon>Symbiodinium</taxon>
    </lineage>
</organism>
<evidence type="ECO:0000256" key="1">
    <source>
        <dbReference type="ARBA" id="ARBA00001966"/>
    </source>
</evidence>
<dbReference type="SFLD" id="SFLDS00029">
    <property type="entry name" value="Radical_SAM"/>
    <property type="match status" value="1"/>
</dbReference>
<feature type="region of interest" description="Disordered" evidence="14">
    <location>
        <begin position="848"/>
        <end position="899"/>
    </location>
</feature>
<dbReference type="InterPro" id="IPR001650">
    <property type="entry name" value="Helicase_C-like"/>
</dbReference>
<comment type="catalytic activity">
    <reaction evidence="13">
        <text>N(1)-methylguanosine(37) in tRNA(Phe) + pyruvate + S-adenosyl-L-methionine = 4-demethylwyosine(37) in tRNA(Phe) + 5'-deoxyadenosine + L-methionine + CO2 + H2O</text>
        <dbReference type="Rhea" id="RHEA:36347"/>
        <dbReference type="Rhea" id="RHEA-COMP:10164"/>
        <dbReference type="Rhea" id="RHEA-COMP:10165"/>
        <dbReference type="ChEBI" id="CHEBI:15361"/>
        <dbReference type="ChEBI" id="CHEBI:15377"/>
        <dbReference type="ChEBI" id="CHEBI:16526"/>
        <dbReference type="ChEBI" id="CHEBI:17319"/>
        <dbReference type="ChEBI" id="CHEBI:57844"/>
        <dbReference type="ChEBI" id="CHEBI:59789"/>
        <dbReference type="ChEBI" id="CHEBI:64315"/>
        <dbReference type="ChEBI" id="CHEBI:73542"/>
        <dbReference type="EC" id="4.1.3.44"/>
    </reaction>
</comment>
<gene>
    <name evidence="18" type="primary">TYW1</name>
    <name evidence="18" type="ORF">SNAT2548_LOCUS4401</name>
</gene>
<dbReference type="SFLD" id="SFLDG01071">
    <property type="entry name" value="tRNA_wybutosine-synthesizing"/>
    <property type="match status" value="1"/>
</dbReference>
<evidence type="ECO:0000256" key="9">
    <source>
        <dbReference type="ARBA" id="ARBA00022741"/>
    </source>
</evidence>
<evidence type="ECO:0000259" key="15">
    <source>
        <dbReference type="PROSITE" id="PS50902"/>
    </source>
</evidence>
<evidence type="ECO:0000256" key="13">
    <source>
        <dbReference type="ARBA" id="ARBA00049466"/>
    </source>
</evidence>
<dbReference type="Gene3D" id="3.20.20.70">
    <property type="entry name" value="Aldolase class I"/>
    <property type="match status" value="1"/>
</dbReference>
<dbReference type="PROSITE" id="PS50902">
    <property type="entry name" value="FLAVODOXIN_LIKE"/>
    <property type="match status" value="1"/>
</dbReference>
<dbReference type="Pfam" id="PF00271">
    <property type="entry name" value="Helicase_C"/>
    <property type="match status" value="1"/>
</dbReference>
<dbReference type="InterPro" id="IPR034556">
    <property type="entry name" value="tRNA_wybutosine-synthase"/>
</dbReference>
<comment type="caution">
    <text evidence="18">The sequence shown here is derived from an EMBL/GenBank/DDBJ whole genome shotgun (WGS) entry which is preliminary data.</text>
</comment>
<feature type="domain" description="Flavodoxin-like" evidence="15">
    <location>
        <begin position="24"/>
        <end position="187"/>
    </location>
</feature>
<evidence type="ECO:0000259" key="16">
    <source>
        <dbReference type="PROSITE" id="PS51194"/>
    </source>
</evidence>
<feature type="domain" description="Helicase C-terminal" evidence="16">
    <location>
        <begin position="693"/>
        <end position="842"/>
    </location>
</feature>
<reference evidence="18" key="1">
    <citation type="submission" date="2021-02" db="EMBL/GenBank/DDBJ databases">
        <authorList>
            <person name="Dougan E. K."/>
            <person name="Rhodes N."/>
            <person name="Thang M."/>
            <person name="Chan C."/>
        </authorList>
    </citation>
    <scope>NUCLEOTIDE SEQUENCE</scope>
</reference>
<dbReference type="GO" id="GO:0046872">
    <property type="term" value="F:metal ion binding"/>
    <property type="evidence" value="ECO:0007669"/>
    <property type="project" value="UniProtKB-KW"/>
</dbReference>
<comment type="pathway">
    <text evidence="2">tRNA modification; wybutosine-tRNA(Phe) biosynthesis.</text>
</comment>
<evidence type="ECO:0000313" key="19">
    <source>
        <dbReference type="Proteomes" id="UP000604046"/>
    </source>
</evidence>
<comment type="cofactor">
    <cofactor evidence="1">
        <name>[4Fe-4S] cluster</name>
        <dbReference type="ChEBI" id="CHEBI:49883"/>
    </cofactor>
</comment>
<dbReference type="InterPro" id="IPR058240">
    <property type="entry name" value="rSAM_sf"/>
</dbReference>
<dbReference type="Gene3D" id="3.40.50.360">
    <property type="match status" value="1"/>
</dbReference>
<dbReference type="GO" id="GO:0102521">
    <property type="term" value="F:tRNA-4-demethylwyosine synthase activity"/>
    <property type="evidence" value="ECO:0007669"/>
    <property type="project" value="UniProtKB-EC"/>
</dbReference>
<dbReference type="CDD" id="cd18787">
    <property type="entry name" value="SF2_C_DEAD"/>
    <property type="match status" value="1"/>
</dbReference>
<dbReference type="GO" id="GO:0031591">
    <property type="term" value="P:wybutosine biosynthetic process"/>
    <property type="evidence" value="ECO:0007669"/>
    <property type="project" value="TreeGrafter"/>
</dbReference>
<dbReference type="SUPFAM" id="SSF102114">
    <property type="entry name" value="Radical SAM enzymes"/>
    <property type="match status" value="1"/>
</dbReference>
<dbReference type="Pfam" id="PF04055">
    <property type="entry name" value="Radical_SAM"/>
    <property type="match status" value="1"/>
</dbReference>
<dbReference type="SMART" id="SM00490">
    <property type="entry name" value="HELICc"/>
    <property type="match status" value="1"/>
</dbReference>
<dbReference type="Proteomes" id="UP000604046">
    <property type="component" value="Unassembled WGS sequence"/>
</dbReference>
<dbReference type="GO" id="GO:0010181">
    <property type="term" value="F:FMN binding"/>
    <property type="evidence" value="ECO:0007669"/>
    <property type="project" value="InterPro"/>
</dbReference>
<evidence type="ECO:0000256" key="8">
    <source>
        <dbReference type="ARBA" id="ARBA00022723"/>
    </source>
</evidence>
<dbReference type="SUPFAM" id="SSF52218">
    <property type="entry name" value="Flavoproteins"/>
    <property type="match status" value="1"/>
</dbReference>
<evidence type="ECO:0000256" key="12">
    <source>
        <dbReference type="ARBA" id="ARBA00023239"/>
    </source>
</evidence>
<evidence type="ECO:0000256" key="5">
    <source>
        <dbReference type="ARBA" id="ARBA00022485"/>
    </source>
</evidence>
<keyword evidence="10" id="KW-0408">Iron</keyword>
<protein>
    <recommendedName>
        <fullName evidence="4">tRNA 4-demethylwyosine synthase (AdoMet-dependent)</fullName>
        <ecNumber evidence="4">4.1.3.44</ecNumber>
    </recommendedName>
</protein>
<keyword evidence="6" id="KW-0949">S-adenosyl-L-methionine</keyword>
<dbReference type="FunFam" id="3.20.20.70:FF:000196">
    <property type="entry name" value="S-adenosyl-L-methionine-dependent tRNA 4-demethylwyosine synthase"/>
    <property type="match status" value="1"/>
</dbReference>
<dbReference type="PANTHER" id="PTHR13930">
    <property type="entry name" value="S-ADENOSYL-L-METHIONINE-DEPENDENT TRNA 4-DEMETHYLWYOSINE SYNTHASE"/>
    <property type="match status" value="1"/>
</dbReference>
<dbReference type="AlphaFoldDB" id="A0A812IGZ7"/>
<sequence>MCLSTSKSSQQQWDGWSGVGICKIHDRYASMSGTSKATAAGLEESIRSALPDSSFPEAELQIIVEDLATFSFDALLSRTDGVTDLVALLLSTYTDGLLPPNSAHFGTLLADHVHDFRVGRSAMRHLHFAVLGFGSTVYADAGHFCTAAVRADAALAALGAQRAARLLRVTDTKELASQASSWQMEFQSAISAALQGLNIPQARGIEGRAAAEAAVSPTANPEGEDEGSDSEDDSSTTVSSGEAAPAKGSTSDVEELAEGCAGETAKKPQDRQMLTTKHRAQLTKEGYKIVGSHSAVKLCRWTKHQLRGRGGCYKHSFYGITSYQCMEATPSLACANKCVFCWRHHKNPVGTEWKWSMDPPEQIVAEGIDQHRRMIRECKGIPGVKKERFEEAMTVRHCALSLVGEPIMYPKINELVGELHQRKISTFLVTNAQFPEAIRNLNPITQLYVSVDAGTEETLKAVDRPLFSDFWQRYLDSMKALKAKKQRTVYRLTLVKGHNMEEAANYAKLVALGTPDFIEIKSVTFCGESKASSLTIACTPWHEEVKAFSEALLSKEGLESQYELACEHQHSCIVLLANKRYKVDGRWHTWINYDRFHELVQAGADFEASDYWAPTPDWALYGSDEAGFDPNETRVYHNRTKKKAQAGLLSKVRCAKGQTFADPLAREMNAAKANTDVTQHVVLLDRPGDKDQKLDEMLLEHLGEDELAIVFVSTKRCVEEIARLLTRHSYGVTEIHGDKDQRERDLALRSFTNKEKRVMIATDVASRGLDIKGVKLVINYDAANTPEDYVHRIGRTGRAGEKGISYTFLVRDDPIDIKKAKAILEVMQTADQAIPEELRLLVGVKASKGGGKGKAGKSHKGGGKNGGKSGKGSSKGNGKSSHGRSAGPPPGPLAGVAPMHGGLMGGYGGSRELTEFSEWPPAQLAYLWRLTSCNLQVNAMAVEVLALDTPGFSDLSSLDGEVDEKMVTQYLQFTRQSGEKAQLRLAHVDLGSGTDCEQRMFDLRAERELRNTERAVHVGKKLSYSLRKSDSAKQKDFAVSAQMRRDATAGIEAADQRLAEIDAEVKELEERQTAFPWFCLFSQLQAQELNCVRHMDLTNCGLHATGVELLQSVLMDLEHRGDGDAVEELVLDSNDLGDASTVALASLIRLSSKIQVLRLRNIGITDGGFSQIISAVVGNKTLCLLDLRGNGLCTLENSKVVVQGLRRFNQLVQILVE</sequence>
<dbReference type="InterPro" id="IPR029039">
    <property type="entry name" value="Flavoprotein-like_sf"/>
</dbReference>
<name>A0A812IGZ7_9DINO</name>
<dbReference type="Gene3D" id="3.40.50.300">
    <property type="entry name" value="P-loop containing nucleotide triphosphate hydrolases"/>
    <property type="match status" value="1"/>
</dbReference>
<dbReference type="Pfam" id="PF08608">
    <property type="entry name" value="Wyosine_form"/>
    <property type="match status" value="1"/>
</dbReference>
<comment type="similarity">
    <text evidence="3">Belongs to the TYW1 family.</text>
</comment>
<accession>A0A812IGZ7</accession>
<dbReference type="CDD" id="cd01335">
    <property type="entry name" value="Radical_SAM"/>
    <property type="match status" value="1"/>
</dbReference>
<dbReference type="OrthoDB" id="271553at2759"/>
<keyword evidence="19" id="KW-1185">Reference proteome</keyword>
<evidence type="ECO:0000256" key="4">
    <source>
        <dbReference type="ARBA" id="ARBA00012821"/>
    </source>
</evidence>
<dbReference type="EMBL" id="CAJNDS010000269">
    <property type="protein sequence ID" value="CAE7036236.1"/>
    <property type="molecule type" value="Genomic_DNA"/>
</dbReference>
<dbReference type="GO" id="GO:0051539">
    <property type="term" value="F:4 iron, 4 sulfur cluster binding"/>
    <property type="evidence" value="ECO:0007669"/>
    <property type="project" value="UniProtKB-KW"/>
</dbReference>
<feature type="domain" description="Radical SAM core" evidence="17">
    <location>
        <begin position="318"/>
        <end position="567"/>
    </location>
</feature>
<evidence type="ECO:0000256" key="7">
    <source>
        <dbReference type="ARBA" id="ARBA00022694"/>
    </source>
</evidence>
<dbReference type="Pfam" id="PF00258">
    <property type="entry name" value="Flavodoxin_1"/>
    <property type="match status" value="1"/>
</dbReference>
<dbReference type="InterPro" id="IPR013917">
    <property type="entry name" value="tRNA_wybutosine-synth"/>
</dbReference>
<keyword evidence="12" id="KW-0456">Lyase</keyword>
<evidence type="ECO:0000256" key="6">
    <source>
        <dbReference type="ARBA" id="ARBA00022691"/>
    </source>
</evidence>
<keyword evidence="11" id="KW-0411">Iron-sulfur</keyword>
<dbReference type="InterPro" id="IPR013785">
    <property type="entry name" value="Aldolase_TIM"/>
</dbReference>
<evidence type="ECO:0000256" key="11">
    <source>
        <dbReference type="ARBA" id="ARBA00023014"/>
    </source>
</evidence>
<evidence type="ECO:0000256" key="14">
    <source>
        <dbReference type="SAM" id="MobiDB-lite"/>
    </source>
</evidence>
<dbReference type="SFLD" id="SFLDF00284">
    <property type="entry name" value="tRNA_wybutosine-synthesizing"/>
    <property type="match status" value="1"/>
</dbReference>
<evidence type="ECO:0000256" key="3">
    <source>
        <dbReference type="ARBA" id="ARBA00010115"/>
    </source>
</evidence>
<dbReference type="InterPro" id="IPR032675">
    <property type="entry name" value="LRR_dom_sf"/>
</dbReference>
<keyword evidence="7" id="KW-0819">tRNA processing</keyword>
<dbReference type="PROSITE" id="PS51194">
    <property type="entry name" value="HELICASE_CTER"/>
    <property type="match status" value="1"/>
</dbReference>
<feature type="region of interest" description="Disordered" evidence="14">
    <location>
        <begin position="208"/>
        <end position="277"/>
    </location>
</feature>
<dbReference type="UniPathway" id="UPA00375"/>